<proteinExistence type="predicted"/>
<feature type="signal peptide" evidence="1">
    <location>
        <begin position="1"/>
        <end position="19"/>
    </location>
</feature>
<name>A0A4S2LCG3_OPIFE</name>
<evidence type="ECO:0000313" key="3">
    <source>
        <dbReference type="Proteomes" id="UP000308267"/>
    </source>
</evidence>
<dbReference type="Proteomes" id="UP000308267">
    <property type="component" value="Unassembled WGS sequence"/>
</dbReference>
<dbReference type="EMBL" id="SJOL01008105">
    <property type="protein sequence ID" value="TGZ61112.1"/>
    <property type="molecule type" value="Genomic_DNA"/>
</dbReference>
<evidence type="ECO:0000256" key="1">
    <source>
        <dbReference type="SAM" id="SignalP"/>
    </source>
</evidence>
<protein>
    <recommendedName>
        <fullName evidence="4">C-type lectin domain-containing protein</fullName>
    </recommendedName>
</protein>
<dbReference type="OrthoDB" id="6276927at2759"/>
<comment type="caution">
    <text evidence="2">The sequence shown here is derived from an EMBL/GenBank/DDBJ whole genome shotgun (WGS) entry which is preliminary data.</text>
</comment>
<keyword evidence="1" id="KW-0732">Signal</keyword>
<reference evidence="2 3" key="1">
    <citation type="journal article" date="2019" name="BMC Genomics">
        <title>New insights from Opisthorchis felineus genome: update on genomics of the epidemiologically important liver flukes.</title>
        <authorList>
            <person name="Ershov N.I."/>
            <person name="Mordvinov V.A."/>
            <person name="Prokhortchouk E.B."/>
            <person name="Pakharukova M.Y."/>
            <person name="Gunbin K.V."/>
            <person name="Ustyantsev K."/>
            <person name="Genaev M.A."/>
            <person name="Blinov A.G."/>
            <person name="Mazur A."/>
            <person name="Boulygina E."/>
            <person name="Tsygankova S."/>
            <person name="Khrameeva E."/>
            <person name="Chekanov N."/>
            <person name="Fan G."/>
            <person name="Xiao A."/>
            <person name="Zhang H."/>
            <person name="Xu X."/>
            <person name="Yang H."/>
            <person name="Solovyev V."/>
            <person name="Lee S.M."/>
            <person name="Liu X."/>
            <person name="Afonnikov D.A."/>
            <person name="Skryabin K.G."/>
        </authorList>
    </citation>
    <scope>NUCLEOTIDE SEQUENCE [LARGE SCALE GENOMIC DNA]</scope>
    <source>
        <strain evidence="2">AK-0245</strain>
        <tissue evidence="2">Whole organism</tissue>
    </source>
</reference>
<evidence type="ECO:0000313" key="2">
    <source>
        <dbReference type="EMBL" id="TGZ61112.1"/>
    </source>
</evidence>
<gene>
    <name evidence="2" type="ORF">CRM22_008171</name>
</gene>
<sequence>MSTTLTAVAIAFGIWIVLAQKPEKYAVPIPQTALRYIFGPHVVSLEEAEEYCKKFKGFIVRDYKSVLLDMIGLPGRPFWYKGSRAFTSFNALVAAFGVPYTSAQRRTCTVFNGYDLVAPVPCDYRALPWCQISVFGVGEAQRRHPSQWVQKPFMEWIYDKDNQTAIQERAGIY</sequence>
<accession>A0A4S2LCG3</accession>
<evidence type="ECO:0008006" key="4">
    <source>
        <dbReference type="Google" id="ProtNLM"/>
    </source>
</evidence>
<organism evidence="2 3">
    <name type="scientific">Opisthorchis felineus</name>
    <dbReference type="NCBI Taxonomy" id="147828"/>
    <lineage>
        <taxon>Eukaryota</taxon>
        <taxon>Metazoa</taxon>
        <taxon>Spiralia</taxon>
        <taxon>Lophotrochozoa</taxon>
        <taxon>Platyhelminthes</taxon>
        <taxon>Trematoda</taxon>
        <taxon>Digenea</taxon>
        <taxon>Opisthorchiida</taxon>
        <taxon>Opisthorchiata</taxon>
        <taxon>Opisthorchiidae</taxon>
        <taxon>Opisthorchis</taxon>
    </lineage>
</organism>
<dbReference type="AlphaFoldDB" id="A0A4S2LCG3"/>
<keyword evidence="3" id="KW-1185">Reference proteome</keyword>
<feature type="chain" id="PRO_5020525768" description="C-type lectin domain-containing protein" evidence="1">
    <location>
        <begin position="20"/>
        <end position="173"/>
    </location>
</feature>